<accession>A0A7X2HBB5</accession>
<dbReference type="EMBL" id="WJXB01000018">
    <property type="protein sequence ID" value="MRN56954.1"/>
    <property type="molecule type" value="Genomic_DNA"/>
</dbReference>
<dbReference type="AlphaFoldDB" id="A0A7X2HBB5"/>
<dbReference type="Proteomes" id="UP000463051">
    <property type="component" value="Unassembled WGS sequence"/>
</dbReference>
<organism evidence="1 2">
    <name type="scientific">Paenibacillus monticola</name>
    <dbReference type="NCBI Taxonomy" id="2666075"/>
    <lineage>
        <taxon>Bacteria</taxon>
        <taxon>Bacillati</taxon>
        <taxon>Bacillota</taxon>
        <taxon>Bacilli</taxon>
        <taxon>Bacillales</taxon>
        <taxon>Paenibacillaceae</taxon>
        <taxon>Paenibacillus</taxon>
    </lineage>
</organism>
<evidence type="ECO:0000313" key="2">
    <source>
        <dbReference type="Proteomes" id="UP000463051"/>
    </source>
</evidence>
<comment type="caution">
    <text evidence="1">The sequence shown here is derived from an EMBL/GenBank/DDBJ whole genome shotgun (WGS) entry which is preliminary data.</text>
</comment>
<gene>
    <name evidence="1" type="ORF">GJB61_28800</name>
</gene>
<protein>
    <submittedName>
        <fullName evidence="1">Uncharacterized protein</fullName>
    </submittedName>
</protein>
<reference evidence="1 2" key="1">
    <citation type="submission" date="2019-11" db="EMBL/GenBank/DDBJ databases">
        <title>Paenibacillus monticola sp. nov., a novel PGPR strain isolated from mountain sample in China.</title>
        <authorList>
            <person name="Zhao Q."/>
            <person name="Li H.-P."/>
            <person name="Zhang J.-L."/>
        </authorList>
    </citation>
    <scope>NUCLEOTIDE SEQUENCE [LARGE SCALE GENOMIC DNA]</scope>
    <source>
        <strain evidence="1 2">LC-T2</strain>
    </source>
</reference>
<keyword evidence="2" id="KW-1185">Reference proteome</keyword>
<evidence type="ECO:0000313" key="1">
    <source>
        <dbReference type="EMBL" id="MRN56954.1"/>
    </source>
</evidence>
<sequence>MVMDLFSSRFNDTGNMVVSECEKQRQESVVLGIMGDYNDAYTNGCIPAPCHFSRETQTEDKIMRG</sequence>
<proteinExistence type="predicted"/>
<name>A0A7X2HBB5_9BACL</name>